<sequence length="166" mass="17830">MLVVLPESSSISPASPVSPVSSLSSDVDEKCALEINELGKPDDALEAFAKLLACSGEDSVRLHCTVPTWCPMSDTCLDLHDLHDLRSRSLTYIHNLIESLRSSGIPASYRLAPANSSLCLVCPMSPTQNVNKVKMAAFEAIQGAKFSQRDTVLLANLEYGPALVIT</sequence>
<evidence type="ECO:0000313" key="3">
    <source>
        <dbReference type="Proteomes" id="UP000027265"/>
    </source>
</evidence>
<name>A0A067Q923_9AGAM</name>
<accession>A0A067Q923</accession>
<organism evidence="2 3">
    <name type="scientific">Jaapia argillacea MUCL 33604</name>
    <dbReference type="NCBI Taxonomy" id="933084"/>
    <lineage>
        <taxon>Eukaryota</taxon>
        <taxon>Fungi</taxon>
        <taxon>Dikarya</taxon>
        <taxon>Basidiomycota</taxon>
        <taxon>Agaricomycotina</taxon>
        <taxon>Agaricomycetes</taxon>
        <taxon>Agaricomycetidae</taxon>
        <taxon>Jaapiales</taxon>
        <taxon>Jaapiaceae</taxon>
        <taxon>Jaapia</taxon>
    </lineage>
</organism>
<reference evidence="3" key="1">
    <citation type="journal article" date="2014" name="Proc. Natl. Acad. Sci. U.S.A.">
        <title>Extensive sampling of basidiomycete genomes demonstrates inadequacy of the white-rot/brown-rot paradigm for wood decay fungi.</title>
        <authorList>
            <person name="Riley R."/>
            <person name="Salamov A.A."/>
            <person name="Brown D.W."/>
            <person name="Nagy L.G."/>
            <person name="Floudas D."/>
            <person name="Held B.W."/>
            <person name="Levasseur A."/>
            <person name="Lombard V."/>
            <person name="Morin E."/>
            <person name="Otillar R."/>
            <person name="Lindquist E.A."/>
            <person name="Sun H."/>
            <person name="LaButti K.M."/>
            <person name="Schmutz J."/>
            <person name="Jabbour D."/>
            <person name="Luo H."/>
            <person name="Baker S.E."/>
            <person name="Pisabarro A.G."/>
            <person name="Walton J.D."/>
            <person name="Blanchette R.A."/>
            <person name="Henrissat B."/>
            <person name="Martin F."/>
            <person name="Cullen D."/>
            <person name="Hibbett D.S."/>
            <person name="Grigoriev I.V."/>
        </authorList>
    </citation>
    <scope>NUCLEOTIDE SEQUENCE [LARGE SCALE GENOMIC DNA]</scope>
    <source>
        <strain evidence="3">MUCL 33604</strain>
    </source>
</reference>
<protein>
    <submittedName>
        <fullName evidence="2">Uncharacterized protein</fullName>
    </submittedName>
</protein>
<feature type="region of interest" description="Disordered" evidence="1">
    <location>
        <begin position="1"/>
        <end position="23"/>
    </location>
</feature>
<evidence type="ECO:0000313" key="2">
    <source>
        <dbReference type="EMBL" id="KDQ63548.1"/>
    </source>
</evidence>
<dbReference type="HOGENOM" id="CLU_151434_0_0_1"/>
<gene>
    <name evidence="2" type="ORF">JAAARDRAFT_29569</name>
</gene>
<proteinExistence type="predicted"/>
<dbReference type="EMBL" id="KL197710">
    <property type="protein sequence ID" value="KDQ63548.1"/>
    <property type="molecule type" value="Genomic_DNA"/>
</dbReference>
<dbReference type="OrthoDB" id="3143640at2759"/>
<dbReference type="AlphaFoldDB" id="A0A067Q923"/>
<keyword evidence="3" id="KW-1185">Reference proteome</keyword>
<evidence type="ECO:0000256" key="1">
    <source>
        <dbReference type="SAM" id="MobiDB-lite"/>
    </source>
</evidence>
<dbReference type="Proteomes" id="UP000027265">
    <property type="component" value="Unassembled WGS sequence"/>
</dbReference>
<dbReference type="InParanoid" id="A0A067Q923"/>